<evidence type="ECO:0000256" key="6">
    <source>
        <dbReference type="ARBA" id="ARBA00022692"/>
    </source>
</evidence>
<evidence type="ECO:0000256" key="4">
    <source>
        <dbReference type="ARBA" id="ARBA00022475"/>
    </source>
</evidence>
<keyword evidence="7" id="KW-0653">Protein transport</keyword>
<comment type="similarity">
    <text evidence="2">Belongs to the TonB family.</text>
</comment>
<evidence type="ECO:0000313" key="12">
    <source>
        <dbReference type="EMBL" id="GAA3947434.1"/>
    </source>
</evidence>
<dbReference type="PANTHER" id="PTHR33446:SF2">
    <property type="entry name" value="PROTEIN TONB"/>
    <property type="match status" value="1"/>
</dbReference>
<dbReference type="InterPro" id="IPR003538">
    <property type="entry name" value="TonB"/>
</dbReference>
<dbReference type="Gene3D" id="3.30.1150.10">
    <property type="match status" value="1"/>
</dbReference>
<accession>A0ABP7NHM2</accession>
<feature type="domain" description="TonB C-terminal" evidence="11">
    <location>
        <begin position="181"/>
        <end position="271"/>
    </location>
</feature>
<comment type="subcellular location">
    <subcellularLocation>
        <location evidence="1">Cell inner membrane</location>
        <topology evidence="1">Single-pass membrane protein</topology>
        <orientation evidence="1">Periplasmic side</orientation>
    </subcellularLocation>
</comment>
<reference evidence="13" key="1">
    <citation type="journal article" date="2019" name="Int. J. Syst. Evol. Microbiol.">
        <title>The Global Catalogue of Microorganisms (GCM) 10K type strain sequencing project: providing services to taxonomists for standard genome sequencing and annotation.</title>
        <authorList>
            <consortium name="The Broad Institute Genomics Platform"/>
            <consortium name="The Broad Institute Genome Sequencing Center for Infectious Disease"/>
            <person name="Wu L."/>
            <person name="Ma J."/>
        </authorList>
    </citation>
    <scope>NUCLEOTIDE SEQUENCE [LARGE SCALE GENOMIC DNA]</scope>
    <source>
        <strain evidence="13">JCM 17214</strain>
    </source>
</reference>
<evidence type="ECO:0000256" key="5">
    <source>
        <dbReference type="ARBA" id="ARBA00022519"/>
    </source>
</evidence>
<name>A0ABP7NHM2_9BACT</name>
<evidence type="ECO:0000256" key="10">
    <source>
        <dbReference type="SAM" id="Phobius"/>
    </source>
</evidence>
<sequence>MNTMQLSTASLDDIVFEGRNQSYGAYVLRRVYSRHLVAGLTFSVVLCLLLVSLPVLIQRLWPAVVVVPPIPVLGDIVLERYDLPKEVAPPAEQHAVVVAPPKVAVPTTVVKDPLVKPKDEVEQISTVDPDAVTGPVAIAGVAGPAVVNGPGTAPGIDSNVAVTPPPAQPFIHAEVMPEFAGGLEALRQYMQRNLHYPRQALAAGVSGKVFVSFTVQASGAISDVQVLKGLGYGTDEEAARVIKAMPTWTPGRQNSHAVAVRYTLPITFHYE</sequence>
<evidence type="ECO:0000259" key="11">
    <source>
        <dbReference type="PROSITE" id="PS52015"/>
    </source>
</evidence>
<organism evidence="12 13">
    <name type="scientific">Hymenobacter algoricola</name>
    <dbReference type="NCBI Taxonomy" id="486267"/>
    <lineage>
        <taxon>Bacteria</taxon>
        <taxon>Pseudomonadati</taxon>
        <taxon>Bacteroidota</taxon>
        <taxon>Cytophagia</taxon>
        <taxon>Cytophagales</taxon>
        <taxon>Hymenobacteraceae</taxon>
        <taxon>Hymenobacter</taxon>
    </lineage>
</organism>
<dbReference type="EMBL" id="BAABDH010000102">
    <property type="protein sequence ID" value="GAA3947434.1"/>
    <property type="molecule type" value="Genomic_DNA"/>
</dbReference>
<dbReference type="InterPro" id="IPR051045">
    <property type="entry name" value="TonB-dependent_transducer"/>
</dbReference>
<dbReference type="PANTHER" id="PTHR33446">
    <property type="entry name" value="PROTEIN TONB-RELATED"/>
    <property type="match status" value="1"/>
</dbReference>
<dbReference type="Proteomes" id="UP001499909">
    <property type="component" value="Unassembled WGS sequence"/>
</dbReference>
<gene>
    <name evidence="12" type="ORF">GCM10022406_31520</name>
</gene>
<dbReference type="PROSITE" id="PS52015">
    <property type="entry name" value="TONB_CTD"/>
    <property type="match status" value="1"/>
</dbReference>
<evidence type="ECO:0000256" key="1">
    <source>
        <dbReference type="ARBA" id="ARBA00004383"/>
    </source>
</evidence>
<proteinExistence type="inferred from homology"/>
<dbReference type="InterPro" id="IPR006260">
    <property type="entry name" value="TonB/TolA_C"/>
</dbReference>
<feature type="transmembrane region" description="Helical" evidence="10">
    <location>
        <begin position="36"/>
        <end position="57"/>
    </location>
</feature>
<keyword evidence="9 10" id="KW-0472">Membrane</keyword>
<evidence type="ECO:0000256" key="9">
    <source>
        <dbReference type="ARBA" id="ARBA00023136"/>
    </source>
</evidence>
<keyword evidence="3" id="KW-0813">Transport</keyword>
<dbReference type="PRINTS" id="PR01374">
    <property type="entry name" value="TONBPROTEIN"/>
</dbReference>
<evidence type="ECO:0000256" key="2">
    <source>
        <dbReference type="ARBA" id="ARBA00006555"/>
    </source>
</evidence>
<evidence type="ECO:0000256" key="3">
    <source>
        <dbReference type="ARBA" id="ARBA00022448"/>
    </source>
</evidence>
<keyword evidence="4" id="KW-1003">Cell membrane</keyword>
<keyword evidence="13" id="KW-1185">Reference proteome</keyword>
<dbReference type="NCBIfam" id="TIGR01352">
    <property type="entry name" value="tonB_Cterm"/>
    <property type="match status" value="1"/>
</dbReference>
<dbReference type="InterPro" id="IPR037682">
    <property type="entry name" value="TonB_C"/>
</dbReference>
<keyword evidence="6 10" id="KW-0812">Transmembrane</keyword>
<evidence type="ECO:0000256" key="7">
    <source>
        <dbReference type="ARBA" id="ARBA00022927"/>
    </source>
</evidence>
<comment type="caution">
    <text evidence="12">The sequence shown here is derived from an EMBL/GenBank/DDBJ whole genome shotgun (WGS) entry which is preliminary data.</text>
</comment>
<protein>
    <submittedName>
        <fullName evidence="12">Energy transducer TonB</fullName>
    </submittedName>
</protein>
<dbReference type="Pfam" id="PF03544">
    <property type="entry name" value="TonB_C"/>
    <property type="match status" value="1"/>
</dbReference>
<keyword evidence="5" id="KW-0997">Cell inner membrane</keyword>
<dbReference type="RefSeq" id="WP_345116049.1">
    <property type="nucleotide sequence ID" value="NZ_BAABDH010000102.1"/>
</dbReference>
<evidence type="ECO:0000256" key="8">
    <source>
        <dbReference type="ARBA" id="ARBA00022989"/>
    </source>
</evidence>
<keyword evidence="8 10" id="KW-1133">Transmembrane helix</keyword>
<evidence type="ECO:0000313" key="13">
    <source>
        <dbReference type="Proteomes" id="UP001499909"/>
    </source>
</evidence>
<dbReference type="SUPFAM" id="SSF74653">
    <property type="entry name" value="TolA/TonB C-terminal domain"/>
    <property type="match status" value="1"/>
</dbReference>